<dbReference type="InterPro" id="IPR013374">
    <property type="entry name" value="ATPase_typ4_pilus-assembl_PilB"/>
</dbReference>
<keyword evidence="4" id="KW-0963">Cytoplasm</keyword>
<dbReference type="GO" id="GO:0015627">
    <property type="term" value="C:type II protein secretion system complex"/>
    <property type="evidence" value="ECO:0007669"/>
    <property type="project" value="InterPro"/>
</dbReference>
<dbReference type="EC" id="7.4.2.8" evidence="9"/>
<dbReference type="GO" id="GO:0008564">
    <property type="term" value="F:protein-exporting ATPase activity"/>
    <property type="evidence" value="ECO:0007669"/>
    <property type="project" value="UniProtKB-EC"/>
</dbReference>
<dbReference type="PANTHER" id="PTHR30258">
    <property type="entry name" value="TYPE II SECRETION SYSTEM PROTEIN GSPE-RELATED"/>
    <property type="match status" value="1"/>
</dbReference>
<evidence type="ECO:0000256" key="4">
    <source>
        <dbReference type="ARBA" id="ARBA00022490"/>
    </source>
</evidence>
<dbReference type="Proteomes" id="UP000199411">
    <property type="component" value="Unassembled WGS sequence"/>
</dbReference>
<comment type="subcellular location">
    <subcellularLocation>
        <location evidence="1">Cytoplasm</location>
    </subcellularLocation>
</comment>
<organism evidence="12 13">
    <name type="scientific">Desulfurella multipotens</name>
    <dbReference type="NCBI Taxonomy" id="79269"/>
    <lineage>
        <taxon>Bacteria</taxon>
        <taxon>Pseudomonadati</taxon>
        <taxon>Campylobacterota</taxon>
        <taxon>Desulfurellia</taxon>
        <taxon>Desulfurellales</taxon>
        <taxon>Desulfurellaceae</taxon>
        <taxon>Desulfurella</taxon>
    </lineage>
</organism>
<evidence type="ECO:0000256" key="5">
    <source>
        <dbReference type="ARBA" id="ARBA00022741"/>
    </source>
</evidence>
<sequence>MSLIGQLLLNNQKITQEQLKQAILEQEKTNKRLGEILKEHNLITDEDIADVLSRQFNLKRVNLSNIVIDKSALSVIKEDVAKERLILPFAKTDNELHIAVVDPTENTYLIDEIRFKTGIKKVVLYITTPQDIINAINTSYTVYNKLEEFVKNLPQMQTIEEIKEETQTIIEENDPPLIKLVNSIIENAIFARASDIHIEPFENILRIRYRIDGKNIEAMRLPKQFALSIISRIKIMSHLDIAEKRLPQDGRIKLKVSGKEIDLRVSTIPVAFGEKCVMRILDSTSIKVKLNDLGFEPEDLEKYIKAAKSPHGIILVTGPTGSGKSTTLYATLNLLNNIGVNILTAEDPIEYNLEGINQLQINEEIGLTFAKALRSFLRQDPDIIMVGEIRDTETADIAIRAALTGHLVLSTLHTNDAPSAIARLVDMGIAPYLLSSSLRLILAQRLVRKICESCKTAYEPEPALIKDLGLDNTKTTFYRGRGCAFCNNTGYKGRIAIYEVMPIDEQIKKAIISGANTDEIKKIAIKNGMQTLRQSGIKKVLDGITTIDEVLEVTI</sequence>
<keyword evidence="13" id="KW-1185">Reference proteome</keyword>
<evidence type="ECO:0000256" key="10">
    <source>
        <dbReference type="ARBA" id="ARBA00034006"/>
    </source>
</evidence>
<dbReference type="SUPFAM" id="SSF160246">
    <property type="entry name" value="EspE N-terminal domain-like"/>
    <property type="match status" value="1"/>
</dbReference>
<dbReference type="PANTHER" id="PTHR30258:SF1">
    <property type="entry name" value="PROTEIN TRANSPORT PROTEIN HOFB HOMOLOG"/>
    <property type="match status" value="1"/>
</dbReference>
<evidence type="ECO:0000256" key="1">
    <source>
        <dbReference type="ARBA" id="ARBA00004496"/>
    </source>
</evidence>
<evidence type="ECO:0000256" key="8">
    <source>
        <dbReference type="ARBA" id="ARBA00022967"/>
    </source>
</evidence>
<evidence type="ECO:0000256" key="2">
    <source>
        <dbReference type="ARBA" id="ARBA00006611"/>
    </source>
</evidence>
<dbReference type="GO" id="GO:0009297">
    <property type="term" value="P:pilus assembly"/>
    <property type="evidence" value="ECO:0007669"/>
    <property type="project" value="InterPro"/>
</dbReference>
<dbReference type="InterPro" id="IPR003593">
    <property type="entry name" value="AAA+_ATPase"/>
</dbReference>
<dbReference type="CDD" id="cd01129">
    <property type="entry name" value="PulE-GspE-like"/>
    <property type="match status" value="1"/>
</dbReference>
<dbReference type="GO" id="GO:0005524">
    <property type="term" value="F:ATP binding"/>
    <property type="evidence" value="ECO:0007669"/>
    <property type="project" value="UniProtKB-KW"/>
</dbReference>
<comment type="similarity">
    <text evidence="2">Belongs to the GSP E family.</text>
</comment>
<accession>A0A1G6PJG5</accession>
<dbReference type="FunFam" id="3.40.50.300:FF:000398">
    <property type="entry name" value="Type IV pilus assembly ATPase PilB"/>
    <property type="match status" value="1"/>
</dbReference>
<evidence type="ECO:0000256" key="7">
    <source>
        <dbReference type="ARBA" id="ARBA00022927"/>
    </source>
</evidence>
<dbReference type="Gene3D" id="3.30.450.90">
    <property type="match status" value="1"/>
</dbReference>
<dbReference type="Gene3D" id="3.40.50.300">
    <property type="entry name" value="P-loop containing nucleotide triphosphate hydrolases"/>
    <property type="match status" value="1"/>
</dbReference>
<dbReference type="NCBIfam" id="TIGR02533">
    <property type="entry name" value="type_II_gspE"/>
    <property type="match status" value="1"/>
</dbReference>
<keyword evidence="5" id="KW-0547">Nucleotide-binding</keyword>
<dbReference type="InterPro" id="IPR027417">
    <property type="entry name" value="P-loop_NTPase"/>
</dbReference>
<proteinExistence type="inferred from homology"/>
<evidence type="ECO:0000259" key="11">
    <source>
        <dbReference type="PROSITE" id="PS00662"/>
    </source>
</evidence>
<dbReference type="InterPro" id="IPR001482">
    <property type="entry name" value="T2SS/T4SS_dom"/>
</dbReference>
<evidence type="ECO:0000313" key="13">
    <source>
        <dbReference type="Proteomes" id="UP000199411"/>
    </source>
</evidence>
<keyword evidence="7" id="KW-0653">Protein transport</keyword>
<name>A0A1G6PJG5_9BACT</name>
<keyword evidence="6" id="KW-0067">ATP-binding</keyword>
<dbReference type="Pfam" id="PF00437">
    <property type="entry name" value="T2SSE"/>
    <property type="match status" value="1"/>
</dbReference>
<comment type="catalytic activity">
    <reaction evidence="10">
        <text>ATP + H2O + cellular proteinSide 1 = ADP + phosphate + cellular proteinSide 2.</text>
        <dbReference type="EC" id="7.4.2.8"/>
    </reaction>
</comment>
<dbReference type="NCBIfam" id="TIGR02538">
    <property type="entry name" value="type_IV_pilB"/>
    <property type="match status" value="1"/>
</dbReference>
<dbReference type="GO" id="GO:0015628">
    <property type="term" value="P:protein secretion by the type II secretion system"/>
    <property type="evidence" value="ECO:0007669"/>
    <property type="project" value="InterPro"/>
</dbReference>
<dbReference type="FunFam" id="3.30.450.90:FF:000001">
    <property type="entry name" value="Type II secretion system ATPase GspE"/>
    <property type="match status" value="1"/>
</dbReference>
<gene>
    <name evidence="12" type="ORF">SAMN05660835_01393</name>
</gene>
<keyword evidence="3" id="KW-0813">Transport</keyword>
<dbReference type="OrthoDB" id="9805147at2"/>
<dbReference type="InterPro" id="IPR037257">
    <property type="entry name" value="T2SS_E_N_sf"/>
</dbReference>
<dbReference type="AlphaFoldDB" id="A0A1G6PJG5"/>
<dbReference type="GO" id="GO:0016887">
    <property type="term" value="F:ATP hydrolysis activity"/>
    <property type="evidence" value="ECO:0007669"/>
    <property type="project" value="InterPro"/>
</dbReference>
<reference evidence="13" key="1">
    <citation type="submission" date="2016-10" db="EMBL/GenBank/DDBJ databases">
        <authorList>
            <person name="Varghese N."/>
            <person name="Submissions S."/>
        </authorList>
    </citation>
    <scope>NUCLEOTIDE SEQUENCE [LARGE SCALE GENOMIC DNA]</scope>
    <source>
        <strain evidence="13">DSM 8415</strain>
    </source>
</reference>
<dbReference type="InterPro" id="IPR007831">
    <property type="entry name" value="T2SS_GspE_N"/>
</dbReference>
<dbReference type="RefSeq" id="WP_025391199.1">
    <property type="nucleotide sequence ID" value="NZ_FMYU01000009.1"/>
</dbReference>
<evidence type="ECO:0000313" key="12">
    <source>
        <dbReference type="EMBL" id="SDC80360.1"/>
    </source>
</evidence>
<dbReference type="Gene3D" id="3.30.300.160">
    <property type="entry name" value="Type II secretion system, protein E, N-terminal domain"/>
    <property type="match status" value="1"/>
</dbReference>
<dbReference type="GO" id="GO:0005886">
    <property type="term" value="C:plasma membrane"/>
    <property type="evidence" value="ECO:0007669"/>
    <property type="project" value="TreeGrafter"/>
</dbReference>
<dbReference type="InterPro" id="IPR013369">
    <property type="entry name" value="T2SS_GspE"/>
</dbReference>
<evidence type="ECO:0000256" key="6">
    <source>
        <dbReference type="ARBA" id="ARBA00022840"/>
    </source>
</evidence>
<dbReference type="SUPFAM" id="SSF52540">
    <property type="entry name" value="P-loop containing nucleoside triphosphate hydrolases"/>
    <property type="match status" value="1"/>
</dbReference>
<dbReference type="EMBL" id="FMYU01000009">
    <property type="protein sequence ID" value="SDC80360.1"/>
    <property type="molecule type" value="Genomic_DNA"/>
</dbReference>
<dbReference type="GO" id="GO:0005737">
    <property type="term" value="C:cytoplasm"/>
    <property type="evidence" value="ECO:0007669"/>
    <property type="project" value="UniProtKB-SubCell"/>
</dbReference>
<evidence type="ECO:0000256" key="9">
    <source>
        <dbReference type="ARBA" id="ARBA00024382"/>
    </source>
</evidence>
<evidence type="ECO:0000256" key="3">
    <source>
        <dbReference type="ARBA" id="ARBA00022448"/>
    </source>
</evidence>
<keyword evidence="8" id="KW-1278">Translocase</keyword>
<dbReference type="Pfam" id="PF05157">
    <property type="entry name" value="MshEN"/>
    <property type="match status" value="1"/>
</dbReference>
<feature type="domain" description="Bacterial type II secretion system protein E" evidence="11">
    <location>
        <begin position="377"/>
        <end position="391"/>
    </location>
</feature>
<dbReference type="SMART" id="SM00382">
    <property type="entry name" value="AAA"/>
    <property type="match status" value="1"/>
</dbReference>
<protein>
    <recommendedName>
        <fullName evidence="9">protein-secreting ATPase</fullName>
        <ecNumber evidence="9">7.4.2.8</ecNumber>
    </recommendedName>
</protein>
<dbReference type="PROSITE" id="PS00662">
    <property type="entry name" value="T2SP_E"/>
    <property type="match status" value="1"/>
</dbReference>